<evidence type="ECO:0000313" key="2">
    <source>
        <dbReference type="EMBL" id="KAE9392623.1"/>
    </source>
</evidence>
<feature type="compositionally biased region" description="Basic and acidic residues" evidence="1">
    <location>
        <begin position="379"/>
        <end position="413"/>
    </location>
</feature>
<gene>
    <name evidence="2" type="ORF">BT96DRAFT_1000173</name>
</gene>
<reference evidence="2" key="1">
    <citation type="journal article" date="2019" name="Environ. Microbiol.">
        <title>Fungal ecological strategies reflected in gene transcription - a case study of two litter decomposers.</title>
        <authorList>
            <person name="Barbi F."/>
            <person name="Kohler A."/>
            <person name="Barry K."/>
            <person name="Baskaran P."/>
            <person name="Daum C."/>
            <person name="Fauchery L."/>
            <person name="Ihrmark K."/>
            <person name="Kuo A."/>
            <person name="LaButti K."/>
            <person name="Lipzen A."/>
            <person name="Morin E."/>
            <person name="Grigoriev I.V."/>
            <person name="Henrissat B."/>
            <person name="Lindahl B."/>
            <person name="Martin F."/>
        </authorList>
    </citation>
    <scope>NUCLEOTIDE SEQUENCE</scope>
    <source>
        <strain evidence="2">JB14</strain>
    </source>
</reference>
<feature type="region of interest" description="Disordered" evidence="1">
    <location>
        <begin position="39"/>
        <end position="128"/>
    </location>
</feature>
<feature type="region of interest" description="Disordered" evidence="1">
    <location>
        <begin position="379"/>
        <end position="492"/>
    </location>
</feature>
<feature type="region of interest" description="Disordered" evidence="1">
    <location>
        <begin position="228"/>
        <end position="249"/>
    </location>
</feature>
<feature type="compositionally biased region" description="Acidic residues" evidence="1">
    <location>
        <begin position="62"/>
        <end position="92"/>
    </location>
</feature>
<feature type="compositionally biased region" description="Basic residues" evidence="1">
    <location>
        <begin position="451"/>
        <end position="462"/>
    </location>
</feature>
<dbReference type="AlphaFoldDB" id="A0A6A4H4F1"/>
<sequence length="492" mass="53551">MTSKSKESTKPIKLKRKLVPAALHSELTEYSSLLRALRTNDTLDITSQLTRYHVQKGKEKETYEDEDEDEEEEEGKESENDDVEENQEDDEEPKAGPSSLKRKRSASSSVPTSAKKKKGKQKSTRETWTRWPLLAEDVPVPEWSLEDEVAHITTSLMPTSDSDSDSEADVPSSALISSLTLSSSSYLDSIFASIATIVPKRPPSMINRLAPVGWQTVLTAAQMQAAGQTGGSASTTKSLRPPAQLNNSNGAAISTEDAATSAIASTQLQYSLPFSDSMLPPSSPSPSSSMSASLDLAAHRIQTLRTSSAKLASAFSSYGASEKDLLSLDFGFPGIGFSLPGGPDSDGDSGGGLDGAADGYGLGGGWAKAWYANRIKQKEDAVRMKEREETRKRREERNKRKAEKEERDRENGRKRLLRRCPVKAEGVAVPETNGDRGDSEDGEGEDDGRPKAVKVGKRKRKRDPKEAEAEGEPNAKKKKYQSAKFIMDSDSE</sequence>
<name>A0A6A4H4F1_9AGAR</name>
<proteinExistence type="predicted"/>
<feature type="compositionally biased region" description="Low complexity" evidence="1">
    <location>
        <begin position="228"/>
        <end position="238"/>
    </location>
</feature>
<evidence type="ECO:0000313" key="3">
    <source>
        <dbReference type="Proteomes" id="UP000799118"/>
    </source>
</evidence>
<dbReference type="OrthoDB" id="3260379at2759"/>
<dbReference type="EMBL" id="ML769591">
    <property type="protein sequence ID" value="KAE9392623.1"/>
    <property type="molecule type" value="Genomic_DNA"/>
</dbReference>
<organism evidence="2 3">
    <name type="scientific">Gymnopus androsaceus JB14</name>
    <dbReference type="NCBI Taxonomy" id="1447944"/>
    <lineage>
        <taxon>Eukaryota</taxon>
        <taxon>Fungi</taxon>
        <taxon>Dikarya</taxon>
        <taxon>Basidiomycota</taxon>
        <taxon>Agaricomycotina</taxon>
        <taxon>Agaricomycetes</taxon>
        <taxon>Agaricomycetidae</taxon>
        <taxon>Agaricales</taxon>
        <taxon>Marasmiineae</taxon>
        <taxon>Omphalotaceae</taxon>
        <taxon>Gymnopus</taxon>
    </lineage>
</organism>
<feature type="compositionally biased region" description="Polar residues" evidence="1">
    <location>
        <begin position="39"/>
        <end position="50"/>
    </location>
</feature>
<evidence type="ECO:0000256" key="1">
    <source>
        <dbReference type="SAM" id="MobiDB-lite"/>
    </source>
</evidence>
<protein>
    <submittedName>
        <fullName evidence="2">Uncharacterized protein</fullName>
    </submittedName>
</protein>
<keyword evidence="3" id="KW-1185">Reference proteome</keyword>
<accession>A0A6A4H4F1</accession>
<dbReference type="Proteomes" id="UP000799118">
    <property type="component" value="Unassembled WGS sequence"/>
</dbReference>